<dbReference type="GO" id="GO:0015086">
    <property type="term" value="F:cadmium ion transmembrane transporter activity"/>
    <property type="evidence" value="ECO:0007669"/>
    <property type="project" value="TreeGrafter"/>
</dbReference>
<dbReference type="SUPFAM" id="SSF160240">
    <property type="entry name" value="Cation efflux protein cytoplasmic domain-like"/>
    <property type="match status" value="1"/>
</dbReference>
<dbReference type="InterPro" id="IPR036837">
    <property type="entry name" value="Cation_efflux_CTD_sf"/>
</dbReference>
<accession>A0A371REV0</accession>
<protein>
    <recommendedName>
        <fullName evidence="8">Protein p34</fullName>
    </recommendedName>
</protein>
<dbReference type="OrthoDB" id="9806522at2"/>
<evidence type="ECO:0000256" key="2">
    <source>
        <dbReference type="ARBA" id="ARBA00008114"/>
    </source>
</evidence>
<dbReference type="GO" id="GO:0015093">
    <property type="term" value="F:ferrous iron transmembrane transporter activity"/>
    <property type="evidence" value="ECO:0007669"/>
    <property type="project" value="TreeGrafter"/>
</dbReference>
<feature type="transmembrane region" description="Helical" evidence="9">
    <location>
        <begin position="123"/>
        <end position="143"/>
    </location>
</feature>
<organism evidence="12 13">
    <name type="scientific">Parvularcula marina</name>
    <dbReference type="NCBI Taxonomy" id="2292771"/>
    <lineage>
        <taxon>Bacteria</taxon>
        <taxon>Pseudomonadati</taxon>
        <taxon>Pseudomonadota</taxon>
        <taxon>Alphaproteobacteria</taxon>
        <taxon>Parvularculales</taxon>
        <taxon>Parvularculaceae</taxon>
        <taxon>Parvularcula</taxon>
    </lineage>
</organism>
<evidence type="ECO:0000256" key="3">
    <source>
        <dbReference type="ARBA" id="ARBA00022448"/>
    </source>
</evidence>
<dbReference type="Pfam" id="PF01545">
    <property type="entry name" value="Cation_efflux"/>
    <property type="match status" value="1"/>
</dbReference>
<dbReference type="GO" id="GO:0006882">
    <property type="term" value="P:intracellular zinc ion homeostasis"/>
    <property type="evidence" value="ECO:0007669"/>
    <property type="project" value="TreeGrafter"/>
</dbReference>
<evidence type="ECO:0000313" key="12">
    <source>
        <dbReference type="EMBL" id="RFB03965.1"/>
    </source>
</evidence>
<dbReference type="GO" id="GO:0005886">
    <property type="term" value="C:plasma membrane"/>
    <property type="evidence" value="ECO:0007669"/>
    <property type="project" value="UniProtKB-SubCell"/>
</dbReference>
<keyword evidence="4" id="KW-1003">Cell membrane</keyword>
<dbReference type="FunCoup" id="A0A371REV0">
    <property type="interactions" value="329"/>
</dbReference>
<evidence type="ECO:0000256" key="1">
    <source>
        <dbReference type="ARBA" id="ARBA00004651"/>
    </source>
</evidence>
<dbReference type="PANTHER" id="PTHR43840:SF41">
    <property type="entry name" value="CATION-EFFLUX PUMP FIEF"/>
    <property type="match status" value="1"/>
</dbReference>
<dbReference type="InterPro" id="IPR027469">
    <property type="entry name" value="Cation_efflux_TMD_sf"/>
</dbReference>
<comment type="similarity">
    <text evidence="2">Belongs to the cation diffusion facilitator (CDF) transporter (TC 2.A.4) family.</text>
</comment>
<feature type="domain" description="Cation efflux protein cytoplasmic" evidence="11">
    <location>
        <begin position="215"/>
        <end position="290"/>
    </location>
</feature>
<dbReference type="SUPFAM" id="SSF161111">
    <property type="entry name" value="Cation efflux protein transmembrane domain-like"/>
    <property type="match status" value="1"/>
</dbReference>
<dbReference type="FunFam" id="3.30.70.1350:FF:000002">
    <property type="entry name" value="Ferrous-iron efflux pump FieF"/>
    <property type="match status" value="1"/>
</dbReference>
<dbReference type="Gene3D" id="1.20.1510.10">
    <property type="entry name" value="Cation efflux protein transmembrane domain"/>
    <property type="match status" value="1"/>
</dbReference>
<dbReference type="EMBL" id="QUQO01000001">
    <property type="protein sequence ID" value="RFB03965.1"/>
    <property type="molecule type" value="Genomic_DNA"/>
</dbReference>
<keyword evidence="7 9" id="KW-0472">Membrane</keyword>
<keyword evidence="6 9" id="KW-1133">Transmembrane helix</keyword>
<feature type="transmembrane region" description="Helical" evidence="9">
    <location>
        <begin position="84"/>
        <end position="103"/>
    </location>
</feature>
<evidence type="ECO:0000313" key="13">
    <source>
        <dbReference type="Proteomes" id="UP000264589"/>
    </source>
</evidence>
<evidence type="ECO:0000256" key="6">
    <source>
        <dbReference type="ARBA" id="ARBA00022989"/>
    </source>
</evidence>
<evidence type="ECO:0000256" key="4">
    <source>
        <dbReference type="ARBA" id="ARBA00022475"/>
    </source>
</evidence>
<evidence type="ECO:0000259" key="11">
    <source>
        <dbReference type="Pfam" id="PF16916"/>
    </source>
</evidence>
<evidence type="ECO:0000259" key="10">
    <source>
        <dbReference type="Pfam" id="PF01545"/>
    </source>
</evidence>
<dbReference type="Proteomes" id="UP000264589">
    <property type="component" value="Unassembled WGS sequence"/>
</dbReference>
<reference evidence="12 13" key="1">
    <citation type="submission" date="2018-08" db="EMBL/GenBank/DDBJ databases">
        <title>Parvularcula sp. SM1705, isolated from surface water of the South Sea China.</title>
        <authorList>
            <person name="Sun L."/>
        </authorList>
    </citation>
    <scope>NUCLEOTIDE SEQUENCE [LARGE SCALE GENOMIC DNA]</scope>
    <source>
        <strain evidence="12 13">SM1705</strain>
    </source>
</reference>
<feature type="transmembrane region" description="Helical" evidence="9">
    <location>
        <begin position="181"/>
        <end position="200"/>
    </location>
</feature>
<dbReference type="InterPro" id="IPR002524">
    <property type="entry name" value="Cation_efflux"/>
</dbReference>
<keyword evidence="13" id="KW-1185">Reference proteome</keyword>
<evidence type="ECO:0000256" key="5">
    <source>
        <dbReference type="ARBA" id="ARBA00022692"/>
    </source>
</evidence>
<proteinExistence type="inferred from homology"/>
<dbReference type="InterPro" id="IPR027470">
    <property type="entry name" value="Cation_efflux_CTD"/>
</dbReference>
<gene>
    <name evidence="12" type="ORF">DX908_00890</name>
</gene>
<keyword evidence="3" id="KW-0813">Transport</keyword>
<keyword evidence="5 9" id="KW-0812">Transmembrane</keyword>
<dbReference type="InterPro" id="IPR058533">
    <property type="entry name" value="Cation_efflux_TM"/>
</dbReference>
<comment type="subcellular location">
    <subcellularLocation>
        <location evidence="1">Cell membrane</location>
        <topology evidence="1">Multi-pass membrane protein</topology>
    </subcellularLocation>
</comment>
<dbReference type="InterPro" id="IPR050291">
    <property type="entry name" value="CDF_Transporter"/>
</dbReference>
<evidence type="ECO:0000256" key="9">
    <source>
        <dbReference type="SAM" id="Phobius"/>
    </source>
</evidence>
<feature type="transmembrane region" description="Helical" evidence="9">
    <location>
        <begin position="42"/>
        <end position="64"/>
    </location>
</feature>
<dbReference type="PANTHER" id="PTHR43840">
    <property type="entry name" value="MITOCHONDRIAL METAL TRANSPORTER 1-RELATED"/>
    <property type="match status" value="1"/>
</dbReference>
<dbReference type="RefSeq" id="WP_116390593.1">
    <property type="nucleotide sequence ID" value="NZ_QUQO01000001.1"/>
</dbReference>
<dbReference type="GO" id="GO:0015341">
    <property type="term" value="F:zinc efflux antiporter activity"/>
    <property type="evidence" value="ECO:0007669"/>
    <property type="project" value="TreeGrafter"/>
</dbReference>
<comment type="caution">
    <text evidence="12">The sequence shown here is derived from an EMBL/GenBank/DDBJ whole genome shotgun (WGS) entry which is preliminary data.</text>
</comment>
<evidence type="ECO:0000256" key="7">
    <source>
        <dbReference type="ARBA" id="ARBA00023136"/>
    </source>
</evidence>
<dbReference type="InParanoid" id="A0A371REV0"/>
<name>A0A371REV0_9PROT</name>
<dbReference type="Pfam" id="PF16916">
    <property type="entry name" value="ZT_dimer"/>
    <property type="match status" value="1"/>
</dbReference>
<feature type="domain" description="Cation efflux protein transmembrane" evidence="10">
    <location>
        <begin position="20"/>
        <end position="211"/>
    </location>
</feature>
<dbReference type="Gene3D" id="3.30.70.1350">
    <property type="entry name" value="Cation efflux protein, cytoplasmic domain"/>
    <property type="match status" value="1"/>
</dbReference>
<sequence length="314" mass="34407">MTGNAKADRAKWARIATLWSVATAFILATAKAVAWQQSGSVAILGSLADSFLDLLASGIAFIGVRMAAQPADANHRFGHDKAEAISSLVQLVLITGSAVFVLVESIQRLMNPQPLLNTDFALGIMLLSLALTVVLVSVQTYAVRKSGSMATESDRAHYVGDFIGNAGTLFAVILVSQFGLLWADGFAGLIAAGFLFWSVWEISRRALPQLMDEELSDDERYRIERLVLEDEEVFGLHALRTRKAGSTPYIQFHLELDPEISLRHAHEIAARVDKRLREEFPGADLIIHQDLSGMTESHDAFGQFETVIEEEEPA</sequence>
<evidence type="ECO:0000256" key="8">
    <source>
        <dbReference type="ARBA" id="ARBA00068882"/>
    </source>
</evidence>
<dbReference type="NCBIfam" id="TIGR01297">
    <property type="entry name" value="CDF"/>
    <property type="match status" value="1"/>
</dbReference>
<feature type="transmembrane region" description="Helical" evidence="9">
    <location>
        <begin position="155"/>
        <end position="175"/>
    </location>
</feature>
<dbReference type="AlphaFoldDB" id="A0A371REV0"/>